<evidence type="ECO:0000256" key="4">
    <source>
        <dbReference type="ARBA" id="ARBA00023163"/>
    </source>
</evidence>
<evidence type="ECO:0000259" key="6">
    <source>
        <dbReference type="Pfam" id="PF08281"/>
    </source>
</evidence>
<gene>
    <name evidence="7" type="ORF">FRX97_10245</name>
</gene>
<protein>
    <submittedName>
        <fullName evidence="7">Sigma-70 family RNA polymerase sigma factor</fullName>
    </submittedName>
</protein>
<sequence length="184" mass="21720">MILIGYAVHFSVPLYLSSTLTQQEFKYCFDQWFEEVRNYICFRCKDPDLATDIVQSTFVKIWEKQLEFQGDATRSLVYKIAKETWISEYRKQNKQQEYQLHLKSENPNSTEEAMDLKELKKVYELALGKLSEKRRAVYLMSRQEEMSYKEIAACLNLSVKAVEKRMNGALQELRKALHHVVQSS</sequence>
<comment type="similarity">
    <text evidence="1">Belongs to the sigma-70 factor family. ECF subfamily.</text>
</comment>
<evidence type="ECO:0000256" key="3">
    <source>
        <dbReference type="ARBA" id="ARBA00023082"/>
    </source>
</evidence>
<dbReference type="InterPro" id="IPR036388">
    <property type="entry name" value="WH-like_DNA-bd_sf"/>
</dbReference>
<dbReference type="Pfam" id="PF04542">
    <property type="entry name" value="Sigma70_r2"/>
    <property type="match status" value="1"/>
</dbReference>
<dbReference type="GO" id="GO:0016987">
    <property type="term" value="F:sigma factor activity"/>
    <property type="evidence" value="ECO:0007669"/>
    <property type="project" value="UniProtKB-KW"/>
</dbReference>
<evidence type="ECO:0000313" key="7">
    <source>
        <dbReference type="EMBL" id="TXC76982.1"/>
    </source>
</evidence>
<dbReference type="NCBIfam" id="TIGR02937">
    <property type="entry name" value="sigma70-ECF"/>
    <property type="match status" value="1"/>
</dbReference>
<feature type="domain" description="RNA polymerase sigma-70 region 2" evidence="5">
    <location>
        <begin position="34"/>
        <end position="94"/>
    </location>
</feature>
<dbReference type="SUPFAM" id="SSF88659">
    <property type="entry name" value="Sigma3 and sigma4 domains of RNA polymerase sigma factors"/>
    <property type="match status" value="1"/>
</dbReference>
<reference evidence="7 8" key="1">
    <citation type="submission" date="2019-08" db="EMBL/GenBank/DDBJ databases">
        <title>Genome of Luteibaculum oceani JCM 18817.</title>
        <authorList>
            <person name="Bowman J.P."/>
        </authorList>
    </citation>
    <scope>NUCLEOTIDE SEQUENCE [LARGE SCALE GENOMIC DNA]</scope>
    <source>
        <strain evidence="7 8">JCM 18817</strain>
    </source>
</reference>
<dbReference type="InterPro" id="IPR039425">
    <property type="entry name" value="RNA_pol_sigma-70-like"/>
</dbReference>
<dbReference type="SUPFAM" id="SSF88946">
    <property type="entry name" value="Sigma2 domain of RNA polymerase sigma factors"/>
    <property type="match status" value="1"/>
</dbReference>
<dbReference type="Proteomes" id="UP000321168">
    <property type="component" value="Unassembled WGS sequence"/>
</dbReference>
<dbReference type="AlphaFoldDB" id="A0A5C6UUD2"/>
<name>A0A5C6UUD2_9FLAO</name>
<accession>A0A5C6UUD2</accession>
<dbReference type="PANTHER" id="PTHR43133:SF46">
    <property type="entry name" value="RNA POLYMERASE SIGMA-70 FACTOR ECF SUBFAMILY"/>
    <property type="match status" value="1"/>
</dbReference>
<keyword evidence="4" id="KW-0804">Transcription</keyword>
<evidence type="ECO:0000313" key="8">
    <source>
        <dbReference type="Proteomes" id="UP000321168"/>
    </source>
</evidence>
<dbReference type="CDD" id="cd06171">
    <property type="entry name" value="Sigma70_r4"/>
    <property type="match status" value="1"/>
</dbReference>
<dbReference type="Gene3D" id="1.10.1740.10">
    <property type="match status" value="1"/>
</dbReference>
<dbReference type="PANTHER" id="PTHR43133">
    <property type="entry name" value="RNA POLYMERASE ECF-TYPE SIGMA FACTO"/>
    <property type="match status" value="1"/>
</dbReference>
<proteinExistence type="inferred from homology"/>
<dbReference type="Gene3D" id="1.10.10.10">
    <property type="entry name" value="Winged helix-like DNA-binding domain superfamily/Winged helix DNA-binding domain"/>
    <property type="match status" value="1"/>
</dbReference>
<dbReference type="InterPro" id="IPR013325">
    <property type="entry name" value="RNA_pol_sigma_r2"/>
</dbReference>
<evidence type="ECO:0000259" key="5">
    <source>
        <dbReference type="Pfam" id="PF04542"/>
    </source>
</evidence>
<dbReference type="InterPro" id="IPR014284">
    <property type="entry name" value="RNA_pol_sigma-70_dom"/>
</dbReference>
<dbReference type="InterPro" id="IPR007627">
    <property type="entry name" value="RNA_pol_sigma70_r2"/>
</dbReference>
<dbReference type="Pfam" id="PF08281">
    <property type="entry name" value="Sigma70_r4_2"/>
    <property type="match status" value="1"/>
</dbReference>
<evidence type="ECO:0000256" key="2">
    <source>
        <dbReference type="ARBA" id="ARBA00023015"/>
    </source>
</evidence>
<feature type="domain" description="RNA polymerase sigma factor 70 region 4 type 2" evidence="6">
    <location>
        <begin position="124"/>
        <end position="173"/>
    </location>
</feature>
<dbReference type="InterPro" id="IPR013324">
    <property type="entry name" value="RNA_pol_sigma_r3/r4-like"/>
</dbReference>
<organism evidence="7 8">
    <name type="scientific">Luteibaculum oceani</name>
    <dbReference type="NCBI Taxonomy" id="1294296"/>
    <lineage>
        <taxon>Bacteria</taxon>
        <taxon>Pseudomonadati</taxon>
        <taxon>Bacteroidota</taxon>
        <taxon>Flavobacteriia</taxon>
        <taxon>Flavobacteriales</taxon>
        <taxon>Luteibaculaceae</taxon>
        <taxon>Luteibaculum</taxon>
    </lineage>
</organism>
<comment type="caution">
    <text evidence="7">The sequence shown here is derived from an EMBL/GenBank/DDBJ whole genome shotgun (WGS) entry which is preliminary data.</text>
</comment>
<dbReference type="GO" id="GO:0003677">
    <property type="term" value="F:DNA binding"/>
    <property type="evidence" value="ECO:0007669"/>
    <property type="project" value="InterPro"/>
</dbReference>
<keyword evidence="3" id="KW-0731">Sigma factor</keyword>
<keyword evidence="8" id="KW-1185">Reference proteome</keyword>
<dbReference type="InterPro" id="IPR013249">
    <property type="entry name" value="RNA_pol_sigma70_r4_t2"/>
</dbReference>
<dbReference type="OrthoDB" id="1100095at2"/>
<dbReference type="GO" id="GO:0006352">
    <property type="term" value="P:DNA-templated transcription initiation"/>
    <property type="evidence" value="ECO:0007669"/>
    <property type="project" value="InterPro"/>
</dbReference>
<evidence type="ECO:0000256" key="1">
    <source>
        <dbReference type="ARBA" id="ARBA00010641"/>
    </source>
</evidence>
<dbReference type="EMBL" id="VORB01000009">
    <property type="protein sequence ID" value="TXC76982.1"/>
    <property type="molecule type" value="Genomic_DNA"/>
</dbReference>
<keyword evidence="2" id="KW-0805">Transcription regulation</keyword>